<accession>A0A645AD44</accession>
<evidence type="ECO:0000259" key="1">
    <source>
        <dbReference type="PROSITE" id="PS51194"/>
    </source>
</evidence>
<name>A0A645AD44_9ZZZZ</name>
<reference evidence="2" key="1">
    <citation type="submission" date="2019-08" db="EMBL/GenBank/DDBJ databases">
        <authorList>
            <person name="Kucharzyk K."/>
            <person name="Murdoch R.W."/>
            <person name="Higgins S."/>
            <person name="Loffler F."/>
        </authorList>
    </citation>
    <scope>NUCLEOTIDE SEQUENCE</scope>
</reference>
<sequence>MNNKIYMYCLRREKLKIIFNKSNYSSIKEIINDNFFIAETHSSEVNKEEKSEIEYKFQNNELNILFSTPTLEMGIDIGGLNIVFMQGVPPLPSNFAQRAGRAGRKDDKTALIITLCDDISYHDMYYFQNPKDMIDGVINPPNFQNDNFELGKKHLNAFIYQIHDFNNKEMLINEVTKAFGSFNKEEINNYIKNTDFYKLLGKSVYNLYEDNTFPDYSFRRDEVKVYELEALGKSKKEKEVYEISSREPELACKEYKPGDIKYMSGSIYKLVDHETCYKMVDTLLGEARQYKEIYAKEAKGYISRNDSTISSSPEELIKYIDKEEILRKTKEDLINIEYHREIELQFIDLEDYKNKDSIMYYCGPTAQVLKRQAILISYNMDIMTYETMISFVALINNAIKELYGLDDSEIKIIHDEREKVFVLYDANGNKNIDLKKIFSNISNILSYGYNKVKNCDCKEINGCYICMKNYSLNRYSALLNKVKAYKIAGYWLGKNRLPIDIKITEDYGDIYDIDINISVKQDRVEFSYENNIITEKIDKQMQNEAVFNGLIKVLNNLDEDIEYVKISSKSKYIVDGINGEANISKSNSTFSKYNFISLKYKNIYGEKV</sequence>
<dbReference type="PANTHER" id="PTHR47957:SF3">
    <property type="entry name" value="ATP-DEPENDENT HELICASE HRQ1"/>
    <property type="match status" value="1"/>
</dbReference>
<dbReference type="GO" id="GO:0036297">
    <property type="term" value="P:interstrand cross-link repair"/>
    <property type="evidence" value="ECO:0007669"/>
    <property type="project" value="TreeGrafter"/>
</dbReference>
<dbReference type="Pfam" id="PF00271">
    <property type="entry name" value="Helicase_C"/>
    <property type="match status" value="1"/>
</dbReference>
<dbReference type="Gene3D" id="3.40.50.300">
    <property type="entry name" value="P-loop containing nucleotide triphosphate hydrolases"/>
    <property type="match status" value="1"/>
</dbReference>
<dbReference type="EMBL" id="VSSQ01012241">
    <property type="protein sequence ID" value="MPM48763.1"/>
    <property type="molecule type" value="Genomic_DNA"/>
</dbReference>
<dbReference type="SUPFAM" id="SSF52540">
    <property type="entry name" value="P-loop containing nucleoside triphosphate hydrolases"/>
    <property type="match status" value="1"/>
</dbReference>
<evidence type="ECO:0000313" key="2">
    <source>
        <dbReference type="EMBL" id="MPM48763.1"/>
    </source>
</evidence>
<dbReference type="GO" id="GO:0006289">
    <property type="term" value="P:nucleotide-excision repair"/>
    <property type="evidence" value="ECO:0007669"/>
    <property type="project" value="TreeGrafter"/>
</dbReference>
<dbReference type="PROSITE" id="PS51194">
    <property type="entry name" value="HELICASE_CTER"/>
    <property type="match status" value="1"/>
</dbReference>
<dbReference type="Pfam" id="PF09369">
    <property type="entry name" value="MZB"/>
    <property type="match status" value="1"/>
</dbReference>
<dbReference type="GO" id="GO:0043138">
    <property type="term" value="F:3'-5' DNA helicase activity"/>
    <property type="evidence" value="ECO:0007669"/>
    <property type="project" value="TreeGrafter"/>
</dbReference>
<feature type="domain" description="Helicase C-terminal" evidence="1">
    <location>
        <begin position="1"/>
        <end position="149"/>
    </location>
</feature>
<dbReference type="GO" id="GO:0005634">
    <property type="term" value="C:nucleus"/>
    <property type="evidence" value="ECO:0007669"/>
    <property type="project" value="TreeGrafter"/>
</dbReference>
<organism evidence="2">
    <name type="scientific">bioreactor metagenome</name>
    <dbReference type="NCBI Taxonomy" id="1076179"/>
    <lineage>
        <taxon>unclassified sequences</taxon>
        <taxon>metagenomes</taxon>
        <taxon>ecological metagenomes</taxon>
    </lineage>
</organism>
<dbReference type="SMART" id="SM00490">
    <property type="entry name" value="HELICc"/>
    <property type="match status" value="1"/>
</dbReference>
<comment type="caution">
    <text evidence="2">The sequence shown here is derived from an EMBL/GenBank/DDBJ whole genome shotgun (WGS) entry which is preliminary data.</text>
</comment>
<proteinExistence type="predicted"/>
<gene>
    <name evidence="2" type="ORF">SDC9_95490</name>
</gene>
<dbReference type="InterPro" id="IPR018973">
    <property type="entry name" value="MZB"/>
</dbReference>
<dbReference type="AlphaFoldDB" id="A0A645AD44"/>
<dbReference type="PANTHER" id="PTHR47957">
    <property type="entry name" value="ATP-DEPENDENT HELICASE HRQ1"/>
    <property type="match status" value="1"/>
</dbReference>
<protein>
    <recommendedName>
        <fullName evidence="1">Helicase C-terminal domain-containing protein</fullName>
    </recommendedName>
</protein>
<dbReference type="InterPro" id="IPR001650">
    <property type="entry name" value="Helicase_C-like"/>
</dbReference>
<dbReference type="InterPro" id="IPR027417">
    <property type="entry name" value="P-loop_NTPase"/>
</dbReference>